<evidence type="ECO:0000259" key="1">
    <source>
        <dbReference type="PROSITE" id="PS01033"/>
    </source>
</evidence>
<dbReference type="EMBL" id="JAOCFT010000001">
    <property type="protein sequence ID" value="MDH1897470.1"/>
    <property type="molecule type" value="Genomic_DNA"/>
</dbReference>
<feature type="domain" description="Globin" evidence="1">
    <location>
        <begin position="15"/>
        <end position="135"/>
    </location>
</feature>
<dbReference type="SUPFAM" id="SSF46458">
    <property type="entry name" value="Globin-like"/>
    <property type="match status" value="1"/>
</dbReference>
<dbReference type="InterPro" id="IPR009050">
    <property type="entry name" value="Globin-like_sf"/>
</dbReference>
<name>A0AA43AIT4_AERCA</name>
<sequence length="135" mass="15137">MDYYFHDIAREGNIDMTFEQIELVQKAWGRVSALNNSYVQEVYEELFRLSPELRTLFPPHQELPVAKVSDTLNTVITSLSQLDALGFIIRDLGRRHQRFNVQCAAQTGADPGTGTASRQWFYPGTGTGTGLVADV</sequence>
<dbReference type="GO" id="GO:0020037">
    <property type="term" value="F:heme binding"/>
    <property type="evidence" value="ECO:0007669"/>
    <property type="project" value="InterPro"/>
</dbReference>
<organism evidence="2 3">
    <name type="scientific">Aeromonas caviae</name>
    <name type="common">Aeromonas punctata</name>
    <dbReference type="NCBI Taxonomy" id="648"/>
    <lineage>
        <taxon>Bacteria</taxon>
        <taxon>Pseudomonadati</taxon>
        <taxon>Pseudomonadota</taxon>
        <taxon>Gammaproteobacteria</taxon>
        <taxon>Aeromonadales</taxon>
        <taxon>Aeromonadaceae</taxon>
        <taxon>Aeromonas</taxon>
    </lineage>
</organism>
<reference evidence="2" key="1">
    <citation type="submission" date="2022-09" db="EMBL/GenBank/DDBJ databases">
        <title>Intensive care unit water sources are persistently colonized with multi-drug resistant bacteria and are the site of extensive horizontal gene transfer of antibiotic resistance genes.</title>
        <authorList>
            <person name="Diorio-Toth L."/>
        </authorList>
    </citation>
    <scope>NUCLEOTIDE SEQUENCE</scope>
    <source>
        <strain evidence="2">GD03796</strain>
    </source>
</reference>
<dbReference type="InterPro" id="IPR000971">
    <property type="entry name" value="Globin"/>
</dbReference>
<dbReference type="AlphaFoldDB" id="A0AA43AIT4"/>
<accession>A0AA43AIT4</accession>
<dbReference type="RefSeq" id="WP_234918021.1">
    <property type="nucleotide sequence ID" value="NZ_CP177201.1"/>
</dbReference>
<protein>
    <submittedName>
        <fullName evidence="2">Globin domain-containing protein</fullName>
    </submittedName>
</protein>
<evidence type="ECO:0000313" key="3">
    <source>
        <dbReference type="Proteomes" id="UP001160758"/>
    </source>
</evidence>
<dbReference type="GO" id="GO:0019825">
    <property type="term" value="F:oxygen binding"/>
    <property type="evidence" value="ECO:0007669"/>
    <property type="project" value="InterPro"/>
</dbReference>
<proteinExistence type="predicted"/>
<dbReference type="InterPro" id="IPR012292">
    <property type="entry name" value="Globin/Proto"/>
</dbReference>
<comment type="caution">
    <text evidence="2">The sequence shown here is derived from an EMBL/GenBank/DDBJ whole genome shotgun (WGS) entry which is preliminary data.</text>
</comment>
<gene>
    <name evidence="2" type="ORF">N5I07_07820</name>
</gene>
<dbReference type="Gene3D" id="1.10.490.10">
    <property type="entry name" value="Globins"/>
    <property type="match status" value="1"/>
</dbReference>
<evidence type="ECO:0000313" key="2">
    <source>
        <dbReference type="EMBL" id="MDH1897470.1"/>
    </source>
</evidence>
<dbReference type="Proteomes" id="UP001160758">
    <property type="component" value="Unassembled WGS sequence"/>
</dbReference>
<dbReference type="PROSITE" id="PS01033">
    <property type="entry name" value="GLOBIN"/>
    <property type="match status" value="1"/>
</dbReference>